<reference evidence="2 3" key="1">
    <citation type="journal article" date="2014" name="Int. J. Syst. Evol. Microbiol.">
        <title>Phaeodactylibacter xiamenensis gen. nov., sp. nov., a member of the family Saprospiraceae isolated from the marine alga Phaeodactylum tricornutum.</title>
        <authorList>
            <person name="Chen Z.Jr."/>
            <person name="Lei X."/>
            <person name="Lai Q."/>
            <person name="Li Y."/>
            <person name="Zhang B."/>
            <person name="Zhang J."/>
            <person name="Zhang H."/>
            <person name="Yang L."/>
            <person name="Zheng W."/>
            <person name="Tian Y."/>
            <person name="Yu Z."/>
            <person name="Xu H.Jr."/>
            <person name="Zheng T."/>
        </authorList>
    </citation>
    <scope>NUCLEOTIDE SEQUENCE [LARGE SCALE GENOMIC DNA]</scope>
    <source>
        <strain evidence="2 3">KD52</strain>
    </source>
</reference>
<feature type="chain" id="PRO_5001940207" description="Outer membrane protein" evidence="1">
    <location>
        <begin position="24"/>
        <end position="455"/>
    </location>
</feature>
<keyword evidence="1" id="KW-0732">Signal</keyword>
<evidence type="ECO:0000256" key="1">
    <source>
        <dbReference type="SAM" id="SignalP"/>
    </source>
</evidence>
<dbReference type="Proteomes" id="UP000029736">
    <property type="component" value="Unassembled WGS sequence"/>
</dbReference>
<organism evidence="2 3">
    <name type="scientific">Phaeodactylibacter xiamenensis</name>
    <dbReference type="NCBI Taxonomy" id="1524460"/>
    <lineage>
        <taxon>Bacteria</taxon>
        <taxon>Pseudomonadati</taxon>
        <taxon>Bacteroidota</taxon>
        <taxon>Saprospiria</taxon>
        <taxon>Saprospirales</taxon>
        <taxon>Haliscomenobacteraceae</taxon>
        <taxon>Phaeodactylibacter</taxon>
    </lineage>
</organism>
<feature type="signal peptide" evidence="1">
    <location>
        <begin position="1"/>
        <end position="23"/>
    </location>
</feature>
<gene>
    <name evidence="2" type="ORF">IX84_03600</name>
</gene>
<evidence type="ECO:0000313" key="2">
    <source>
        <dbReference type="EMBL" id="KGE89407.1"/>
    </source>
</evidence>
<dbReference type="AlphaFoldDB" id="A0A098SEN2"/>
<protein>
    <recommendedName>
        <fullName evidence="4">Outer membrane protein</fullName>
    </recommendedName>
</protein>
<dbReference type="STRING" id="1524460.IX84_03600"/>
<dbReference type="RefSeq" id="WP_044216549.1">
    <property type="nucleotide sequence ID" value="NZ_JBKAGJ010000019.1"/>
</dbReference>
<proteinExistence type="predicted"/>
<evidence type="ECO:0008006" key="4">
    <source>
        <dbReference type="Google" id="ProtNLM"/>
    </source>
</evidence>
<dbReference type="EMBL" id="JPOS01000010">
    <property type="protein sequence ID" value="KGE89407.1"/>
    <property type="molecule type" value="Genomic_DNA"/>
</dbReference>
<evidence type="ECO:0000313" key="3">
    <source>
        <dbReference type="Proteomes" id="UP000029736"/>
    </source>
</evidence>
<dbReference type="SUPFAM" id="SSF56935">
    <property type="entry name" value="Porins"/>
    <property type="match status" value="1"/>
</dbReference>
<accession>A0A098SEN2</accession>
<sequence>MSSVWSRIIVLACLCSSAFVVLGQDVAVEADPKINSPYSRFGLGDFNAQYMPAQGGMGGLTAAYHDPYHINPLNPAALSRLDATAFEIGIDARYSTLTAEDASAPFWSGNLTYLALAFPLINPINEVLDRKDTKLGLGMAFILQPYTTVGYNVETTQEAGSAGLSTNFLRGKGETYRLSWSNGIRYGGLSGGLTLGYNWGTLENSRRVEFNDLPLSYTTEFLDEYTMTGLFWRLGLQYTFVFKKADENGELKPTGRRLIFGLHGNTANSFNTEAYRFGQRFNSNFGFVNLVDTLFNEVAVEGTGQLPAEFTAGVTYERLNKVRLGVEMGLAQWSNYRNDAQSNTDLSNSWQVRVGGEYIPDYLSYDSYWERIRYRVGAFYGNDPRSFEGDQLLDYGLSLGFGFPIILPRQRTSFVNFTVEAGQFGLQQALRETYINMTLGFTLNDNTWFFKRKFN</sequence>
<keyword evidence="3" id="KW-1185">Reference proteome</keyword>
<dbReference type="OrthoDB" id="1491239at2"/>
<comment type="caution">
    <text evidence="2">The sequence shown here is derived from an EMBL/GenBank/DDBJ whole genome shotgun (WGS) entry which is preliminary data.</text>
</comment>
<dbReference type="Gene3D" id="2.40.160.60">
    <property type="entry name" value="Outer membrane protein transport protein (OMPP1/FadL/TodX)"/>
    <property type="match status" value="1"/>
</dbReference>
<name>A0A098SEN2_9BACT</name>